<organism evidence="2 3">
    <name type="scientific">Porphyromonas gingivalis</name>
    <name type="common">Bacteroides gingivalis</name>
    <dbReference type="NCBI Taxonomy" id="837"/>
    <lineage>
        <taxon>Bacteria</taxon>
        <taxon>Pseudomonadati</taxon>
        <taxon>Bacteroidota</taxon>
        <taxon>Bacteroidia</taxon>
        <taxon>Bacteroidales</taxon>
        <taxon>Porphyromonadaceae</taxon>
        <taxon>Porphyromonas</taxon>
    </lineage>
</organism>
<dbReference type="Proteomes" id="UP001179501">
    <property type="component" value="Chromosome"/>
</dbReference>
<dbReference type="InterPro" id="IPR049100">
    <property type="entry name" value="TAGT"/>
</dbReference>
<dbReference type="EMBL" id="CP116614">
    <property type="protein sequence ID" value="WCG02593.1"/>
    <property type="molecule type" value="Genomic_DNA"/>
</dbReference>
<name>A0AAE9XB78_PORGN</name>
<gene>
    <name evidence="2" type="ORF">NY151_07990</name>
</gene>
<sequence>MTTKIESANFCHVFIPSYHRPKSIKTAAYLRKIGWDMGRVTVFLDSETDDIAQYEETAQEMGFNVHVFDMEEARNRYDYVHRASVSRRSAGQARNMFQDYAQSIGIDFYVVMDDDTAYFGSFMQRRTIRDFDLVRRTFAAMEDLMRKRKIGVMGLSQTGDFLGGYKPKIFLRKVMNTTFYLLPYIYRGERGVQDDDTSLFTGICNEGLFTGTMNHAVVLQQTLSATQAGGLTDLYNECKLLNKALITVIQYPSAIIAEYQTMNGGMLHHRINYKHLAPCIIKGSKESDNIAWDKYPEDYPFTNENKINGHKCD</sequence>
<feature type="domain" description="TET-Associated Glycosyltransferase" evidence="1">
    <location>
        <begin position="12"/>
        <end position="229"/>
    </location>
</feature>
<proteinExistence type="predicted"/>
<reference evidence="2" key="1">
    <citation type="submission" date="2023-01" db="EMBL/GenBank/DDBJ databases">
        <title>Phages are important unrecognized players in the ecology of the oral pathogen Porphyromonas gingivalis.</title>
        <authorList>
            <person name="Matrishin C.B."/>
            <person name="Kauffman K.M."/>
        </authorList>
    </citation>
    <scope>NUCLEOTIDE SEQUENCE</scope>
    <source>
        <strain evidence="2">ATCC 49417</strain>
    </source>
</reference>
<dbReference type="RefSeq" id="WP_077083597.1">
    <property type="nucleotide sequence ID" value="NZ_CP116614.1"/>
</dbReference>
<dbReference type="Pfam" id="PF20691">
    <property type="entry name" value="TAGT"/>
    <property type="match status" value="1"/>
</dbReference>
<accession>A0AAE9XB78</accession>
<protein>
    <recommendedName>
        <fullName evidence="1">TET-Associated Glycosyltransferase domain-containing protein</fullName>
    </recommendedName>
</protein>
<dbReference type="AlphaFoldDB" id="A0AAE9XB78"/>
<evidence type="ECO:0000313" key="2">
    <source>
        <dbReference type="EMBL" id="WCG02593.1"/>
    </source>
</evidence>
<evidence type="ECO:0000259" key="1">
    <source>
        <dbReference type="Pfam" id="PF20691"/>
    </source>
</evidence>
<evidence type="ECO:0000313" key="3">
    <source>
        <dbReference type="Proteomes" id="UP001179501"/>
    </source>
</evidence>